<dbReference type="PANTHER" id="PTHR39965:SF1">
    <property type="entry name" value="CRISPR SYSTEM CMR SUBUNIT CMR6"/>
    <property type="match status" value="1"/>
</dbReference>
<dbReference type="Proteomes" id="UP000015543">
    <property type="component" value="Chromosome"/>
</dbReference>
<proteinExistence type="predicted"/>
<accession>S6A584</accession>
<gene>
    <name evidence="3" type="ORF">N186_02040</name>
</gene>
<dbReference type="NCBIfam" id="TIGR01898">
    <property type="entry name" value="cas_TM1791_cmr6"/>
    <property type="match status" value="1"/>
</dbReference>
<dbReference type="AlphaFoldDB" id="S6A584"/>
<dbReference type="PANTHER" id="PTHR39965">
    <property type="entry name" value="CRISPR SYSTEM CMR SUBUNIT CMR6"/>
    <property type="match status" value="1"/>
</dbReference>
<name>S6A584_9CREN</name>
<keyword evidence="1" id="KW-0051">Antiviral defense</keyword>
<organism evidence="3 4">
    <name type="scientific">Thermofilum adornatum</name>
    <dbReference type="NCBI Taxonomy" id="1365176"/>
    <lineage>
        <taxon>Archaea</taxon>
        <taxon>Thermoproteota</taxon>
        <taxon>Thermoprotei</taxon>
        <taxon>Thermofilales</taxon>
        <taxon>Thermofilaceae</taxon>
        <taxon>Thermofilum</taxon>
    </lineage>
</organism>
<dbReference type="InterPro" id="IPR005537">
    <property type="entry name" value="RAMP_III_fam"/>
</dbReference>
<dbReference type="PATRIC" id="fig|1365176.7.peg.407"/>
<reference evidence="3 4" key="1">
    <citation type="journal article" date="2013" name="Genome Announc.">
        <title>Complete Genomic Sequence of 'Thermofilum adornatus' Strain 1910bT, a Hyperthermophilic Anaerobic Organotrophic Crenarchaeon.</title>
        <authorList>
            <person name="Dominova I.N."/>
            <person name="Kublanov I.V."/>
            <person name="Podosokorskaya O.A."/>
            <person name="Derbikova K.S."/>
            <person name="Patrushev M.V."/>
            <person name="Toshchakov S.V."/>
        </authorList>
    </citation>
    <scope>NUCLEOTIDE SEQUENCE [LARGE SCALE GENOMIC DNA]</scope>
    <source>
        <strain evidence="4">1910b</strain>
    </source>
</reference>
<dbReference type="HOGENOM" id="CLU_053305_2_1_2"/>
<evidence type="ECO:0000313" key="3">
    <source>
        <dbReference type="EMBL" id="AGT34802.1"/>
    </source>
</evidence>
<evidence type="ECO:0000259" key="2">
    <source>
        <dbReference type="Pfam" id="PF03787"/>
    </source>
</evidence>
<dbReference type="KEGG" id="thb:N186_02040"/>
<dbReference type="EMBL" id="CP006646">
    <property type="protein sequence ID" value="AGT34802.1"/>
    <property type="molecule type" value="Genomic_DNA"/>
</dbReference>
<feature type="domain" description="CRISPR type III-associated protein" evidence="2">
    <location>
        <begin position="63"/>
        <end position="315"/>
    </location>
</feature>
<dbReference type="Pfam" id="PF03787">
    <property type="entry name" value="RAMPs"/>
    <property type="match status" value="1"/>
</dbReference>
<sequence>MVKMAEQNIRGRLSQLFCKQIFLTQLGEVNLLSFASLYTYACLEKYENLGELKRELAKRLVTARTPLGMDNVLEEVKKALESNGFYVKVLEFKSTWRSLVGTSESSFSIPFEVGLFWDPVYNLPFIPGTSIKGAVRMAFAQLLAKRLNIVGTTNQVKDSRVSSEVARVFGEGGERGHAGLVGFVDAYPIKYDERLLDPDVVTPHYQDAKNELEAQPIPNVFIAMSRGITFRTMLFYVPPEGIPGRRESKKHTLKVVNNIGDNSGQADIFRGNLASQIKDPERLDPDTIPLLDLSVLYAFAMGVGAKTSVGYSRFEVIKYE</sequence>
<dbReference type="GO" id="GO:0051607">
    <property type="term" value="P:defense response to virus"/>
    <property type="evidence" value="ECO:0007669"/>
    <property type="project" value="UniProtKB-KW"/>
</dbReference>
<evidence type="ECO:0000313" key="4">
    <source>
        <dbReference type="Proteomes" id="UP000015543"/>
    </source>
</evidence>
<keyword evidence="4" id="KW-1185">Reference proteome</keyword>
<dbReference type="InterPro" id="IPR010172">
    <property type="entry name" value="CRISPR-assoc_prot_TM1791"/>
</dbReference>
<evidence type="ECO:0000256" key="1">
    <source>
        <dbReference type="ARBA" id="ARBA00023118"/>
    </source>
</evidence>
<dbReference type="eggNOG" id="arCOG02661">
    <property type="taxonomic scope" value="Archaea"/>
</dbReference>
<protein>
    <recommendedName>
        <fullName evidence="2">CRISPR type III-associated protein domain-containing protein</fullName>
    </recommendedName>
</protein>